<dbReference type="SFLD" id="SFLDG01140">
    <property type="entry name" value="C2.B:_Phosphomannomutase_and_P"/>
    <property type="match status" value="1"/>
</dbReference>
<dbReference type="SFLD" id="SFLDS00003">
    <property type="entry name" value="Haloacid_Dehalogenase"/>
    <property type="match status" value="1"/>
</dbReference>
<name>A0ABS7KZC7_CLOSR</name>
<proteinExistence type="predicted"/>
<dbReference type="CDD" id="cd07516">
    <property type="entry name" value="HAD_Pase"/>
    <property type="match status" value="1"/>
</dbReference>
<keyword evidence="2" id="KW-1185">Reference proteome</keyword>
<dbReference type="NCBIfam" id="TIGR00099">
    <property type="entry name" value="Cof-subfamily"/>
    <property type="match status" value="1"/>
</dbReference>
<dbReference type="InterPro" id="IPR006379">
    <property type="entry name" value="HAD-SF_hydro_IIB"/>
</dbReference>
<comment type="caution">
    <text evidence="1">The sequence shown here is derived from an EMBL/GenBank/DDBJ whole genome shotgun (WGS) entry which is preliminary data.</text>
</comment>
<dbReference type="Proteomes" id="UP001299068">
    <property type="component" value="Unassembled WGS sequence"/>
</dbReference>
<sequence>MGIFNGYILVSDMDGTLLNDKRIISDEDKKSIQYFMDNGGLFTIATGRMLPAASRFARELNLSLPIILYNGSKVYDYSNEEVIKEYFLEEERKDVINKILNTRNDVGIEVYSEENIYIFKDCTYTKRFTGKGYNVIYDIDEDVWKKRWTKILVVGDKNVLDEMEEEFKEKYDSEIPIRSGYNFLEVVPRYTSKGHALKDLINNYNLNDLKIVTVGDNMNDKELIEEAHYGFVVDNGNEKLKDRTNYIAPSNNENPITYIVKFIEKI</sequence>
<dbReference type="PANTHER" id="PTHR10000:SF8">
    <property type="entry name" value="HAD SUPERFAMILY HYDROLASE-LIKE, TYPE 3"/>
    <property type="match status" value="1"/>
</dbReference>
<protein>
    <submittedName>
        <fullName evidence="1">HAD family hydrolase</fullName>
    </submittedName>
</protein>
<dbReference type="InterPro" id="IPR036412">
    <property type="entry name" value="HAD-like_sf"/>
</dbReference>
<dbReference type="InterPro" id="IPR023214">
    <property type="entry name" value="HAD_sf"/>
</dbReference>
<dbReference type="Pfam" id="PF08282">
    <property type="entry name" value="Hydrolase_3"/>
    <property type="match status" value="1"/>
</dbReference>
<evidence type="ECO:0000313" key="1">
    <source>
        <dbReference type="EMBL" id="MBY0755958.1"/>
    </source>
</evidence>
<dbReference type="PROSITE" id="PS01228">
    <property type="entry name" value="COF_1"/>
    <property type="match status" value="1"/>
</dbReference>
<gene>
    <name evidence="1" type="ORF">K5V21_10915</name>
</gene>
<dbReference type="GO" id="GO:0016787">
    <property type="term" value="F:hydrolase activity"/>
    <property type="evidence" value="ECO:0007669"/>
    <property type="project" value="UniProtKB-KW"/>
</dbReference>
<dbReference type="RefSeq" id="WP_221861285.1">
    <property type="nucleotide sequence ID" value="NZ_JAIKTU010000008.1"/>
</dbReference>
<reference evidence="1 2" key="1">
    <citation type="journal article" date="2021" name="Cell Host Microbe">
        <title>in vivo commensal control of Clostridioides difficile virulence.</title>
        <authorList>
            <person name="Girinathan B.P."/>
            <person name="Dibenedetto N."/>
            <person name="Worley J.N."/>
            <person name="Peltier J."/>
            <person name="Arrieta-Ortiz M.L."/>
            <person name="Rupa Christinal Immanuel S."/>
            <person name="Lavin R."/>
            <person name="Delaney M.L."/>
            <person name="Cummins C."/>
            <person name="Hoffmann M."/>
            <person name="Luo Y."/>
            <person name="Gonzalez-Escalona N."/>
            <person name="Allard M."/>
            <person name="Onderdonk A.B."/>
            <person name="Gerber G.K."/>
            <person name="Sonenshein A.L."/>
            <person name="Baliga N."/>
            <person name="Dupuy B."/>
            <person name="Bry L."/>
        </authorList>
    </citation>
    <scope>NUCLEOTIDE SEQUENCE [LARGE SCALE GENOMIC DNA]</scope>
    <source>
        <strain evidence="1 2">DSM 599</strain>
    </source>
</reference>
<accession>A0ABS7KZC7</accession>
<keyword evidence="1" id="KW-0378">Hydrolase</keyword>
<organism evidence="1 2">
    <name type="scientific">Clostridium sardiniense</name>
    <name type="common">Clostridium absonum</name>
    <dbReference type="NCBI Taxonomy" id="29369"/>
    <lineage>
        <taxon>Bacteria</taxon>
        <taxon>Bacillati</taxon>
        <taxon>Bacillota</taxon>
        <taxon>Clostridia</taxon>
        <taxon>Eubacteriales</taxon>
        <taxon>Clostridiaceae</taxon>
        <taxon>Clostridium</taxon>
    </lineage>
</organism>
<dbReference type="InterPro" id="IPR000150">
    <property type="entry name" value="Cof"/>
</dbReference>
<dbReference type="PANTHER" id="PTHR10000">
    <property type="entry name" value="PHOSPHOSERINE PHOSPHATASE"/>
    <property type="match status" value="1"/>
</dbReference>
<dbReference type="NCBIfam" id="TIGR01484">
    <property type="entry name" value="HAD-SF-IIB"/>
    <property type="match status" value="1"/>
</dbReference>
<evidence type="ECO:0000313" key="2">
    <source>
        <dbReference type="Proteomes" id="UP001299068"/>
    </source>
</evidence>
<dbReference type="Gene3D" id="3.40.50.1000">
    <property type="entry name" value="HAD superfamily/HAD-like"/>
    <property type="match status" value="1"/>
</dbReference>
<dbReference type="Gene3D" id="3.30.1240.10">
    <property type="match status" value="1"/>
</dbReference>
<dbReference type="SUPFAM" id="SSF56784">
    <property type="entry name" value="HAD-like"/>
    <property type="match status" value="1"/>
</dbReference>
<dbReference type="EMBL" id="JAIKTU010000008">
    <property type="protein sequence ID" value="MBY0755958.1"/>
    <property type="molecule type" value="Genomic_DNA"/>
</dbReference>